<accession>A0ACC2NNG2</accession>
<protein>
    <submittedName>
        <fullName evidence="1">Uncharacterized protein</fullName>
    </submittedName>
</protein>
<organism evidence="1 2">
    <name type="scientific">Eretmocerus hayati</name>
    <dbReference type="NCBI Taxonomy" id="131215"/>
    <lineage>
        <taxon>Eukaryota</taxon>
        <taxon>Metazoa</taxon>
        <taxon>Ecdysozoa</taxon>
        <taxon>Arthropoda</taxon>
        <taxon>Hexapoda</taxon>
        <taxon>Insecta</taxon>
        <taxon>Pterygota</taxon>
        <taxon>Neoptera</taxon>
        <taxon>Endopterygota</taxon>
        <taxon>Hymenoptera</taxon>
        <taxon>Apocrita</taxon>
        <taxon>Proctotrupomorpha</taxon>
        <taxon>Chalcidoidea</taxon>
        <taxon>Aphelinidae</taxon>
        <taxon>Aphelininae</taxon>
        <taxon>Eretmocerus</taxon>
    </lineage>
</organism>
<name>A0ACC2NNG2_9HYME</name>
<keyword evidence="2" id="KW-1185">Reference proteome</keyword>
<dbReference type="EMBL" id="CM056743">
    <property type="protein sequence ID" value="KAJ8672652.1"/>
    <property type="molecule type" value="Genomic_DNA"/>
</dbReference>
<sequence length="631" mass="71920">MEDQLSEGLCNILQRLWSANADDDYYSGDVEDFKPHTVDGVPIRKLFVGNLAQRTTFKDLIRVFSSYGKLDCCYIRRNPGKSNYAFVTFNSVEDALRATKDGHRKKIHIHNRDLRVMPADSWHQPDSIEVKNKKVQESLKEETRSYILDGAEIHKLNDDCLMHIFTYLPIIDRVRVEGVCRRWKDICPESWRTFKKLDLTRPTWGFKAVVHKSIDTPTLRKVLLRCGQFITHIDLSKKTEKLSKSTLSVIGRFCPNLQYIDVTAINVSPAGIKALAENCMNITDFSLGHCTTACDNDLSQLFAKNKRLQSVKILQNSILGKCFLSLPADSMRSITLSECTNVSPCHFETAIRPLKNLETLSLEKCVSFNDQAVKAISQCSSSLKILHLRDYYPMVSQPAMLTLAGLVNLDTLDVAQNVTVHDEFLKLVGTRCKLLTNVDISSCQSVTNAGLASIVSLPKLQHLSVNYLGKITDTVLVDMPNLRTMHCRGCPNLKNEGLCNLIEESHQIELLDLSGCNEVSNELIEAAINATTNRTNNVVLRMYIGDTKVKVNEITRVSPFLQVVDVDLSEPYLRPDFDHDEYEFFPDELYDIDDDLDDYDSFFANDSDEDMHHNYYEYYRDEDSDEEFFFF</sequence>
<evidence type="ECO:0000313" key="2">
    <source>
        <dbReference type="Proteomes" id="UP001239111"/>
    </source>
</evidence>
<proteinExistence type="predicted"/>
<comment type="caution">
    <text evidence="1">The sequence shown here is derived from an EMBL/GenBank/DDBJ whole genome shotgun (WGS) entry which is preliminary data.</text>
</comment>
<dbReference type="Proteomes" id="UP001239111">
    <property type="component" value="Chromosome 3"/>
</dbReference>
<reference evidence="1" key="1">
    <citation type="submission" date="2023-04" db="EMBL/GenBank/DDBJ databases">
        <title>A chromosome-level genome assembly of the parasitoid wasp Eretmocerus hayati.</title>
        <authorList>
            <person name="Zhong Y."/>
            <person name="Liu S."/>
            <person name="Liu Y."/>
        </authorList>
    </citation>
    <scope>NUCLEOTIDE SEQUENCE</scope>
    <source>
        <strain evidence="1">ZJU_SS_LIU_2023</strain>
    </source>
</reference>
<evidence type="ECO:0000313" key="1">
    <source>
        <dbReference type="EMBL" id="KAJ8672652.1"/>
    </source>
</evidence>
<gene>
    <name evidence="1" type="ORF">QAD02_003911</name>
</gene>